<dbReference type="GO" id="GO:0003729">
    <property type="term" value="F:mRNA binding"/>
    <property type="evidence" value="ECO:0007669"/>
    <property type="project" value="InterPro"/>
</dbReference>
<feature type="repeat" description="PPR" evidence="3">
    <location>
        <begin position="101"/>
        <end position="135"/>
    </location>
</feature>
<dbReference type="AlphaFoldDB" id="B9RS57"/>
<evidence type="ECO:0000313" key="5">
    <source>
        <dbReference type="Proteomes" id="UP000008311"/>
    </source>
</evidence>
<accession>B9RS57</accession>
<name>B9RS57_RICCO</name>
<feature type="repeat" description="PPR" evidence="3">
    <location>
        <begin position="208"/>
        <end position="242"/>
    </location>
</feature>
<keyword evidence="5" id="KW-1185">Reference proteome</keyword>
<dbReference type="PANTHER" id="PTHR47874">
    <property type="entry name" value="EXPRESSED PROTEIN"/>
    <property type="match status" value="1"/>
</dbReference>
<gene>
    <name evidence="4" type="ORF">RCOM_0803090</name>
</gene>
<dbReference type="InterPro" id="IPR011990">
    <property type="entry name" value="TPR-like_helical_dom_sf"/>
</dbReference>
<dbReference type="OrthoDB" id="411857at2759"/>
<dbReference type="KEGG" id="rcu:8271216"/>
<dbReference type="EMBL" id="EQ973807">
    <property type="protein sequence ID" value="EEF45917.1"/>
    <property type="molecule type" value="Genomic_DNA"/>
</dbReference>
<protein>
    <submittedName>
        <fullName evidence="4">Pentatricopeptide repeat-containing protein, putative</fullName>
    </submittedName>
</protein>
<sequence>MAVLGAVVRRVLSVAKLQSQSLQIHFKSKQQYTITNSSNPLLSKLLQLPNSKIKSTLDSDLNSSQFPFDALVTALASSSPEKARLVLEWRLDCMLKQNEIDHVHYSNLISLCAKIHNVSLAMRVFTSMEGNGIIPNTTVFNSLIQVCLSSISNVLTALSLFEIMDISEFCKPDSQTYDTFVLGFSNLRDVVKMQAWFAAKKAAGYTANVQNYECLISTCVKTKDLDKADRLFDEMMSMGVMPSAAILEWVLEGLCKRRDCDRVRGFLNFLLECRFEFNGNMIEKIVELYSELGKVDEMEKLLDICAEFNQVGETLSRLHCGIIRFYAKADRLDDVEYSVGRMTSSGMLFRSPDDVEKVISSYFRKEAYDRLDLFLEHVKGYHKLTRSTYDLLVAGYRRAGLAEKLELVMLDMKLAD</sequence>
<dbReference type="Gene3D" id="1.25.40.10">
    <property type="entry name" value="Tetratricopeptide repeat domain"/>
    <property type="match status" value="2"/>
</dbReference>
<evidence type="ECO:0000256" key="1">
    <source>
        <dbReference type="ARBA" id="ARBA00007626"/>
    </source>
</evidence>
<dbReference type="STRING" id="3988.B9RS57"/>
<dbReference type="InterPro" id="IPR044179">
    <property type="entry name" value="PPR5-like"/>
</dbReference>
<dbReference type="OMA" id="EKVICSY"/>
<dbReference type="PANTHER" id="PTHR47874:SF4">
    <property type="entry name" value="EXPRESSED PROTEIN"/>
    <property type="match status" value="1"/>
</dbReference>
<evidence type="ECO:0000313" key="4">
    <source>
        <dbReference type="EMBL" id="EEF45917.1"/>
    </source>
</evidence>
<evidence type="ECO:0000256" key="2">
    <source>
        <dbReference type="ARBA" id="ARBA00022737"/>
    </source>
</evidence>
<keyword evidence="2" id="KW-0677">Repeat</keyword>
<dbReference type="GO" id="GO:0003723">
    <property type="term" value="F:RNA binding"/>
    <property type="evidence" value="ECO:0000318"/>
    <property type="project" value="GO_Central"/>
</dbReference>
<reference evidence="5" key="1">
    <citation type="journal article" date="2010" name="Nat. Biotechnol.">
        <title>Draft genome sequence of the oilseed species Ricinus communis.</title>
        <authorList>
            <person name="Chan A.P."/>
            <person name="Crabtree J."/>
            <person name="Zhao Q."/>
            <person name="Lorenzi H."/>
            <person name="Orvis J."/>
            <person name="Puiu D."/>
            <person name="Melake-Berhan A."/>
            <person name="Jones K.M."/>
            <person name="Redman J."/>
            <person name="Chen G."/>
            <person name="Cahoon E.B."/>
            <person name="Gedil M."/>
            <person name="Stanke M."/>
            <person name="Haas B.J."/>
            <person name="Wortman J.R."/>
            <person name="Fraser-Liggett C.M."/>
            <person name="Ravel J."/>
            <person name="Rabinowicz P.D."/>
        </authorList>
    </citation>
    <scope>NUCLEOTIDE SEQUENCE [LARGE SCALE GENOMIC DNA]</scope>
    <source>
        <strain evidence="5">cv. Hale</strain>
    </source>
</reference>
<proteinExistence type="inferred from homology"/>
<evidence type="ECO:0000256" key="3">
    <source>
        <dbReference type="PROSITE-ProRule" id="PRU00708"/>
    </source>
</evidence>
<dbReference type="NCBIfam" id="TIGR00756">
    <property type="entry name" value="PPR"/>
    <property type="match status" value="2"/>
</dbReference>
<dbReference type="Pfam" id="PF13812">
    <property type="entry name" value="PPR_3"/>
    <property type="match status" value="1"/>
</dbReference>
<dbReference type="Pfam" id="PF01535">
    <property type="entry name" value="PPR"/>
    <property type="match status" value="1"/>
</dbReference>
<dbReference type="InterPro" id="IPR002885">
    <property type="entry name" value="PPR_rpt"/>
</dbReference>
<organism evidence="4 5">
    <name type="scientific">Ricinus communis</name>
    <name type="common">Castor bean</name>
    <dbReference type="NCBI Taxonomy" id="3988"/>
    <lineage>
        <taxon>Eukaryota</taxon>
        <taxon>Viridiplantae</taxon>
        <taxon>Streptophyta</taxon>
        <taxon>Embryophyta</taxon>
        <taxon>Tracheophyta</taxon>
        <taxon>Spermatophyta</taxon>
        <taxon>Magnoliopsida</taxon>
        <taxon>eudicotyledons</taxon>
        <taxon>Gunneridae</taxon>
        <taxon>Pentapetalae</taxon>
        <taxon>rosids</taxon>
        <taxon>fabids</taxon>
        <taxon>Malpighiales</taxon>
        <taxon>Euphorbiaceae</taxon>
        <taxon>Acalyphoideae</taxon>
        <taxon>Acalypheae</taxon>
        <taxon>Ricinus</taxon>
    </lineage>
</organism>
<comment type="similarity">
    <text evidence="1">Belongs to the PPR family. P subfamily.</text>
</comment>
<dbReference type="InParanoid" id="B9RS57"/>
<dbReference type="eggNOG" id="KOG4197">
    <property type="taxonomic scope" value="Eukaryota"/>
</dbReference>
<dbReference type="PROSITE" id="PS51375">
    <property type="entry name" value="PPR"/>
    <property type="match status" value="2"/>
</dbReference>
<dbReference type="Proteomes" id="UP000008311">
    <property type="component" value="Unassembled WGS sequence"/>
</dbReference>